<dbReference type="Gene3D" id="1.10.490.10">
    <property type="entry name" value="Globins"/>
    <property type="match status" value="1"/>
</dbReference>
<evidence type="ECO:0000256" key="4">
    <source>
        <dbReference type="ARBA" id="ARBA00022617"/>
    </source>
</evidence>
<protein>
    <recommendedName>
        <fullName evidence="9">Globin domain-containing protein</fullName>
    </recommendedName>
</protein>
<evidence type="ECO:0000259" key="9">
    <source>
        <dbReference type="PROSITE" id="PS01033"/>
    </source>
</evidence>
<evidence type="ECO:0000256" key="8">
    <source>
        <dbReference type="RuleBase" id="RU000356"/>
    </source>
</evidence>
<dbReference type="Ensembl" id="ENSEBUT00000001262.1">
    <property type="protein sequence ID" value="ENSEBUP00000000950.1"/>
    <property type="gene ID" value="ENSEBUG00000000918.1"/>
</dbReference>
<dbReference type="GO" id="GO:0005506">
    <property type="term" value="F:iron ion binding"/>
    <property type="evidence" value="ECO:0007669"/>
    <property type="project" value="InterPro"/>
</dbReference>
<evidence type="ECO:0000256" key="1">
    <source>
        <dbReference type="ARBA" id="ARBA00008705"/>
    </source>
</evidence>
<dbReference type="SUPFAM" id="SSF46458">
    <property type="entry name" value="Globin-like"/>
    <property type="match status" value="1"/>
</dbReference>
<dbReference type="PROSITE" id="PS01033">
    <property type="entry name" value="GLOBIN"/>
    <property type="match status" value="1"/>
</dbReference>
<dbReference type="InterPro" id="IPR009050">
    <property type="entry name" value="Globin-like_sf"/>
</dbReference>
<dbReference type="CDD" id="cd01040">
    <property type="entry name" value="Mb-like"/>
    <property type="match status" value="1"/>
</dbReference>
<dbReference type="InterPro" id="IPR000971">
    <property type="entry name" value="Globin"/>
</dbReference>
<keyword evidence="11" id="KW-1185">Reference proteome</keyword>
<feature type="domain" description="Globin" evidence="9">
    <location>
        <begin position="11"/>
        <end position="154"/>
    </location>
</feature>
<reference evidence="10" key="2">
    <citation type="submission" date="2025-09" db="UniProtKB">
        <authorList>
            <consortium name="Ensembl"/>
        </authorList>
    </citation>
    <scope>IDENTIFICATION</scope>
</reference>
<dbReference type="GO" id="GO:0005344">
    <property type="term" value="F:oxygen carrier activity"/>
    <property type="evidence" value="ECO:0007669"/>
    <property type="project" value="UniProtKB-KW"/>
</dbReference>
<dbReference type="Proteomes" id="UP000694388">
    <property type="component" value="Unplaced"/>
</dbReference>
<dbReference type="PANTHER" id="PTHR46783">
    <property type="entry name" value="CYTOGLOBIN"/>
    <property type="match status" value="1"/>
</dbReference>
<evidence type="ECO:0000256" key="5">
    <source>
        <dbReference type="ARBA" id="ARBA00022621"/>
    </source>
</evidence>
<sequence length="154" mass="17808">MPIIDQGPLPTLTDGDKKAINKIWPKIYKEYEQYSLNILLRFLKCFPQAQASFPKFSTKKSNLEQDPEVKHQAVVIFNKVNEIINSMDNQEEIIKSLKDLSQKHKTVFKVDSIWFKSRLEIRKMLFSGSPEGRHTLVMSFVEGTEVTTSLIHLP</sequence>
<proteinExistence type="inferred from homology"/>
<evidence type="ECO:0000256" key="3">
    <source>
        <dbReference type="ARBA" id="ARBA00022448"/>
    </source>
</evidence>
<evidence type="ECO:0000313" key="10">
    <source>
        <dbReference type="Ensembl" id="ENSEBUP00000000950.1"/>
    </source>
</evidence>
<dbReference type="GO" id="GO:0019825">
    <property type="term" value="F:oxygen binding"/>
    <property type="evidence" value="ECO:0007669"/>
    <property type="project" value="InterPro"/>
</dbReference>
<dbReference type="GeneTree" id="ENSGT00940000174973"/>
<dbReference type="PRINTS" id="PR01906">
    <property type="entry name" value="FISHGLOBIN"/>
</dbReference>
<reference evidence="10" key="1">
    <citation type="submission" date="2025-08" db="UniProtKB">
        <authorList>
            <consortium name="Ensembl"/>
        </authorList>
    </citation>
    <scope>IDENTIFICATION</scope>
</reference>
<organism evidence="10 11">
    <name type="scientific">Eptatretus burgeri</name>
    <name type="common">Inshore hagfish</name>
    <dbReference type="NCBI Taxonomy" id="7764"/>
    <lineage>
        <taxon>Eukaryota</taxon>
        <taxon>Metazoa</taxon>
        <taxon>Chordata</taxon>
        <taxon>Craniata</taxon>
        <taxon>Vertebrata</taxon>
        <taxon>Cyclostomata</taxon>
        <taxon>Myxini</taxon>
        <taxon>Myxiniformes</taxon>
        <taxon>Myxinidae</taxon>
        <taxon>Eptatretinae</taxon>
        <taxon>Eptatretus</taxon>
    </lineage>
</organism>
<accession>A0A8C4PWK6</accession>
<comment type="similarity">
    <text evidence="1 8">Belongs to the globin family.</text>
</comment>
<dbReference type="Pfam" id="PF00042">
    <property type="entry name" value="Globin"/>
    <property type="match status" value="1"/>
</dbReference>
<evidence type="ECO:0000313" key="11">
    <source>
        <dbReference type="Proteomes" id="UP000694388"/>
    </source>
</evidence>
<keyword evidence="3 8" id="KW-0813">Transport</keyword>
<keyword evidence="7" id="KW-0408">Iron</keyword>
<dbReference type="PANTHER" id="PTHR46783:SF1">
    <property type="entry name" value="CYTOGLOBIN-1-RELATED"/>
    <property type="match status" value="1"/>
</dbReference>
<evidence type="ECO:0000256" key="2">
    <source>
        <dbReference type="ARBA" id="ARBA00011245"/>
    </source>
</evidence>
<dbReference type="AlphaFoldDB" id="A0A8C4PWK6"/>
<dbReference type="InterPro" id="IPR013314">
    <property type="entry name" value="Globin_lamprey/hagfish"/>
</dbReference>
<dbReference type="GO" id="GO:0020037">
    <property type="term" value="F:heme binding"/>
    <property type="evidence" value="ECO:0007669"/>
    <property type="project" value="InterPro"/>
</dbReference>
<dbReference type="InterPro" id="IPR044399">
    <property type="entry name" value="Mb-like_M"/>
</dbReference>
<comment type="subunit">
    <text evidence="2">Monomer.</text>
</comment>
<dbReference type="OMA" id="KEYEQYS"/>
<keyword evidence="6" id="KW-0479">Metal-binding</keyword>
<name>A0A8C4PWK6_EPTBU</name>
<evidence type="ECO:0000256" key="6">
    <source>
        <dbReference type="ARBA" id="ARBA00022723"/>
    </source>
</evidence>
<keyword evidence="5 8" id="KW-0561">Oxygen transport</keyword>
<dbReference type="GO" id="GO:0016491">
    <property type="term" value="F:oxidoreductase activity"/>
    <property type="evidence" value="ECO:0007669"/>
    <property type="project" value="UniProtKB-ARBA"/>
</dbReference>
<evidence type="ECO:0000256" key="7">
    <source>
        <dbReference type="ARBA" id="ARBA00023004"/>
    </source>
</evidence>
<keyword evidence="4 8" id="KW-0349">Heme</keyword>
<dbReference type="InterPro" id="IPR012292">
    <property type="entry name" value="Globin/Proto"/>
</dbReference>